<dbReference type="Gene3D" id="3.40.50.10780">
    <property type="entry name" value="Dipeptide transport protein"/>
    <property type="match status" value="1"/>
</dbReference>
<protein>
    <submittedName>
        <fullName evidence="1">M55 family metallopeptidase</fullName>
    </submittedName>
</protein>
<dbReference type="Gene3D" id="3.30.1360.130">
    <property type="entry name" value="Dipeptide transport protein"/>
    <property type="match status" value="1"/>
</dbReference>
<dbReference type="InterPro" id="IPR036177">
    <property type="entry name" value="Peptidase_M55_sf"/>
</dbReference>
<reference evidence="1 2" key="1">
    <citation type="submission" date="2023-04" db="EMBL/GenBank/DDBJ databases">
        <title>Fusibacter bizertensis strain WBS, isolated from littoral bottom sediments of the Arctic seas - biochemical and genomic analysis.</title>
        <authorList>
            <person name="Brioukhanov A.L."/>
        </authorList>
    </citation>
    <scope>NUCLEOTIDE SEQUENCE [LARGE SCALE GENOMIC DNA]</scope>
    <source>
        <strain evidence="1 2">WBS</strain>
    </source>
</reference>
<gene>
    <name evidence="1" type="ORF">QE109_16085</name>
</gene>
<dbReference type="Pfam" id="PF04951">
    <property type="entry name" value="Peptidase_M55"/>
    <property type="match status" value="1"/>
</dbReference>
<accession>A0ABT6NH58</accession>
<dbReference type="InterPro" id="IPR007035">
    <property type="entry name" value="Peptidase_M55"/>
</dbReference>
<dbReference type="RefSeq" id="WP_281095574.1">
    <property type="nucleotide sequence ID" value="NZ_JARYZI010000015.1"/>
</dbReference>
<name>A0ABT6NH58_9FIRM</name>
<organism evidence="1 2">
    <name type="scientific">Fusibacter bizertensis</name>
    <dbReference type="NCBI Taxonomy" id="1488331"/>
    <lineage>
        <taxon>Bacteria</taxon>
        <taxon>Bacillati</taxon>
        <taxon>Bacillota</taxon>
        <taxon>Clostridia</taxon>
        <taxon>Eubacteriales</taxon>
        <taxon>Eubacteriales Family XII. Incertae Sedis</taxon>
        <taxon>Fusibacter</taxon>
    </lineage>
</organism>
<evidence type="ECO:0000313" key="2">
    <source>
        <dbReference type="Proteomes" id="UP001158045"/>
    </source>
</evidence>
<sequence length="265" mass="28973">MKIFISADMEGVTGTTLWEECRQDHPTYAQYAKQMSNEVLAACEGAIAAGATEIVVRDAHNTGTNIDLSILPECVSVIRNWSGHPYSMVDGIDTTFDAAMFIGYHAPAGNSDNPLAHTMTGNAKAIKLNGEYASEFMLYSYAAALEGVPTVFVSGDDYLCKSAQQLHPNLKSVAVKKGNGASTISISQKKAVDEIRKTAKIALSQDLSTAKIKLPKSFVLEIEYKEHTYAKRKSFYPGIAQINSHTLQFKTSDYFEVLRVVAFIL</sequence>
<dbReference type="PIRSF" id="PIRSF015853">
    <property type="entry name" value="Pep_DppA"/>
    <property type="match status" value="1"/>
</dbReference>
<evidence type="ECO:0000313" key="1">
    <source>
        <dbReference type="EMBL" id="MDH8679678.1"/>
    </source>
</evidence>
<dbReference type="EMBL" id="JARYZI010000015">
    <property type="protein sequence ID" value="MDH8679678.1"/>
    <property type="molecule type" value="Genomic_DNA"/>
</dbReference>
<comment type="caution">
    <text evidence="1">The sequence shown here is derived from an EMBL/GenBank/DDBJ whole genome shotgun (WGS) entry which is preliminary data.</text>
</comment>
<dbReference type="SUPFAM" id="SSF63992">
    <property type="entry name" value="Dipeptide transport protein"/>
    <property type="match status" value="1"/>
</dbReference>
<proteinExistence type="predicted"/>
<dbReference type="InterPro" id="IPR027476">
    <property type="entry name" value="DppA_N"/>
</dbReference>
<dbReference type="CDD" id="cd08770">
    <property type="entry name" value="DAP_dppA_3"/>
    <property type="match status" value="1"/>
</dbReference>
<keyword evidence="2" id="KW-1185">Reference proteome</keyword>
<dbReference type="Proteomes" id="UP001158045">
    <property type="component" value="Unassembled WGS sequence"/>
</dbReference>